<feature type="coiled-coil region" evidence="1">
    <location>
        <begin position="10"/>
        <end position="40"/>
    </location>
</feature>
<accession>A0A397STJ8</accession>
<proteinExistence type="predicted"/>
<dbReference type="EMBL" id="QKYT01000390">
    <property type="protein sequence ID" value="RIA86004.1"/>
    <property type="molecule type" value="Genomic_DNA"/>
</dbReference>
<keyword evidence="1" id="KW-0175">Coiled coil</keyword>
<keyword evidence="3" id="KW-1185">Reference proteome</keyword>
<comment type="caution">
    <text evidence="2">The sequence shown here is derived from an EMBL/GenBank/DDBJ whole genome shotgun (WGS) entry which is preliminary data.</text>
</comment>
<evidence type="ECO:0000313" key="2">
    <source>
        <dbReference type="EMBL" id="RIA86004.1"/>
    </source>
</evidence>
<organism evidence="2 3">
    <name type="scientific">Glomus cerebriforme</name>
    <dbReference type="NCBI Taxonomy" id="658196"/>
    <lineage>
        <taxon>Eukaryota</taxon>
        <taxon>Fungi</taxon>
        <taxon>Fungi incertae sedis</taxon>
        <taxon>Mucoromycota</taxon>
        <taxon>Glomeromycotina</taxon>
        <taxon>Glomeromycetes</taxon>
        <taxon>Glomerales</taxon>
        <taxon>Glomeraceae</taxon>
        <taxon>Glomus</taxon>
    </lineage>
</organism>
<evidence type="ECO:0000256" key="1">
    <source>
        <dbReference type="SAM" id="Coils"/>
    </source>
</evidence>
<sequence length="181" mass="20554">MTSDIDLLRNTVAENARRDVENVRRDAENAELEARVSSEKKIIDSFLDVVHKKIVSDGIRQRKWDEKLAKVGFIFPEKDKQVSVDKKTLRKKEQREKFIQEVFGNNLIPSVSSQRESDSSTNCSNIIDELGLNSLDVCLEQTVRSCDPLAVEMGMPTFSLFRILNEEVRAQLPADTSDALL</sequence>
<dbReference type="Proteomes" id="UP000265703">
    <property type="component" value="Unassembled WGS sequence"/>
</dbReference>
<name>A0A397STJ8_9GLOM</name>
<evidence type="ECO:0000313" key="3">
    <source>
        <dbReference type="Proteomes" id="UP000265703"/>
    </source>
</evidence>
<reference evidence="2 3" key="1">
    <citation type="submission" date="2018-06" db="EMBL/GenBank/DDBJ databases">
        <title>Comparative genomics reveals the genomic features of Rhizophagus irregularis, R. cerebriforme, R. diaphanum and Gigaspora rosea, and their symbiotic lifestyle signature.</title>
        <authorList>
            <person name="Morin E."/>
            <person name="San Clemente H."/>
            <person name="Chen E.C.H."/>
            <person name="De La Providencia I."/>
            <person name="Hainaut M."/>
            <person name="Kuo A."/>
            <person name="Kohler A."/>
            <person name="Murat C."/>
            <person name="Tang N."/>
            <person name="Roy S."/>
            <person name="Loubradou J."/>
            <person name="Henrissat B."/>
            <person name="Grigoriev I.V."/>
            <person name="Corradi N."/>
            <person name="Roux C."/>
            <person name="Martin F.M."/>
        </authorList>
    </citation>
    <scope>NUCLEOTIDE SEQUENCE [LARGE SCALE GENOMIC DNA]</scope>
    <source>
        <strain evidence="2 3">DAOM 227022</strain>
    </source>
</reference>
<gene>
    <name evidence="2" type="ORF">C1645_829929</name>
</gene>
<dbReference type="OrthoDB" id="2407739at2759"/>
<dbReference type="AlphaFoldDB" id="A0A397STJ8"/>
<protein>
    <submittedName>
        <fullName evidence="2">Uncharacterized protein</fullName>
    </submittedName>
</protein>